<dbReference type="RefSeq" id="WP_127695371.1">
    <property type="nucleotide sequence ID" value="NZ_SACQ01000008.1"/>
</dbReference>
<reference evidence="1 2" key="1">
    <citation type="submission" date="2019-01" db="EMBL/GenBank/DDBJ databases">
        <authorList>
            <person name="Chen W.-M."/>
        </authorList>
    </citation>
    <scope>NUCLEOTIDE SEQUENCE [LARGE SCALE GENOMIC DNA]</scope>
    <source>
        <strain evidence="1 2">HPM-16</strain>
    </source>
</reference>
<organism evidence="1 2">
    <name type="scientific">Neptunomonas marina</name>
    <dbReference type="NCBI Taxonomy" id="1815562"/>
    <lineage>
        <taxon>Bacteria</taxon>
        <taxon>Pseudomonadati</taxon>
        <taxon>Pseudomonadota</taxon>
        <taxon>Gammaproteobacteria</taxon>
        <taxon>Oceanospirillales</taxon>
        <taxon>Oceanospirillaceae</taxon>
        <taxon>Neptunomonas</taxon>
    </lineage>
</organism>
<keyword evidence="2" id="KW-1185">Reference proteome</keyword>
<dbReference type="AlphaFoldDB" id="A0A437Q4Y9"/>
<comment type="caution">
    <text evidence="1">The sequence shown here is derived from an EMBL/GenBank/DDBJ whole genome shotgun (WGS) entry which is preliminary data.</text>
</comment>
<evidence type="ECO:0000313" key="2">
    <source>
        <dbReference type="Proteomes" id="UP000282818"/>
    </source>
</evidence>
<dbReference type="Proteomes" id="UP000282818">
    <property type="component" value="Unassembled WGS sequence"/>
</dbReference>
<gene>
    <name evidence="1" type="ORF">EOE65_15465</name>
</gene>
<name>A0A437Q4Y9_9GAMM</name>
<proteinExistence type="predicted"/>
<dbReference type="EMBL" id="SACQ01000008">
    <property type="protein sequence ID" value="RVU29568.1"/>
    <property type="molecule type" value="Genomic_DNA"/>
</dbReference>
<evidence type="ECO:0000313" key="1">
    <source>
        <dbReference type="EMBL" id="RVU29568.1"/>
    </source>
</evidence>
<sequence>MTFLCPQHHSQLQRMPKHALIGCWLRWMMAAEPHYLARGWDRVLPLVGSAYDLTPMICQQSRGDLFSQRIAFVSAVLLSNVLHHSGREEEADRVLMSANTQLAGSQLAAVEPDGEISKILSDEPRQRQLVAQYLNIELHQRRYPERRVH</sequence>
<accession>A0A437Q4Y9</accession>
<protein>
    <submittedName>
        <fullName evidence="1">Uncharacterized protein</fullName>
    </submittedName>
</protein>